<accession>A0ABY4HD67</accession>
<organism evidence="2 3">
    <name type="scientific">Halobacillus amylolyticus</name>
    <dbReference type="NCBI Taxonomy" id="2932259"/>
    <lineage>
        <taxon>Bacteria</taxon>
        <taxon>Bacillati</taxon>
        <taxon>Bacillota</taxon>
        <taxon>Bacilli</taxon>
        <taxon>Bacillales</taxon>
        <taxon>Bacillaceae</taxon>
        <taxon>Halobacillus</taxon>
    </lineage>
</organism>
<dbReference type="Proteomes" id="UP000830326">
    <property type="component" value="Chromosome"/>
</dbReference>
<evidence type="ECO:0000259" key="1">
    <source>
        <dbReference type="Pfam" id="PF00561"/>
    </source>
</evidence>
<dbReference type="InterPro" id="IPR029058">
    <property type="entry name" value="AB_hydrolase_fold"/>
</dbReference>
<sequence>MILHTEIRGKGEPAVFLHTGLQTGLTDFVAQREALQKGKKVITPDLRGHGKSYHEDFSNYFEDAANDLKETLDHLEFDNIHLIGCSLGGLVGLVFAKKNPDKLISLTLSGITADKPEDWEEMHAQDIQFQKELLQNIDVVNQLDNMHQSDWKQFIYMAQNQDWYPFEYTSDLANINAPILVMVGEGNKPEVASASKYQGMHENVHVSVIPFCSHLVHEQNPEMYTLILEEFLAETGDD</sequence>
<evidence type="ECO:0000313" key="2">
    <source>
        <dbReference type="EMBL" id="UOR12834.1"/>
    </source>
</evidence>
<gene>
    <name evidence="2" type="ORF">MUO15_04790</name>
</gene>
<evidence type="ECO:0000313" key="3">
    <source>
        <dbReference type="Proteomes" id="UP000830326"/>
    </source>
</evidence>
<feature type="domain" description="AB hydrolase-1" evidence="1">
    <location>
        <begin position="13"/>
        <end position="125"/>
    </location>
</feature>
<dbReference type="RefSeq" id="WP_245033923.1">
    <property type="nucleotide sequence ID" value="NZ_CP095075.1"/>
</dbReference>
<dbReference type="Gene3D" id="3.40.50.1820">
    <property type="entry name" value="alpha/beta hydrolase"/>
    <property type="match status" value="1"/>
</dbReference>
<keyword evidence="2" id="KW-0378">Hydrolase</keyword>
<dbReference type="SUPFAM" id="SSF53474">
    <property type="entry name" value="alpha/beta-Hydrolases"/>
    <property type="match status" value="1"/>
</dbReference>
<dbReference type="InterPro" id="IPR050266">
    <property type="entry name" value="AB_hydrolase_sf"/>
</dbReference>
<keyword evidence="3" id="KW-1185">Reference proteome</keyword>
<dbReference type="GO" id="GO:0016787">
    <property type="term" value="F:hydrolase activity"/>
    <property type="evidence" value="ECO:0007669"/>
    <property type="project" value="UniProtKB-KW"/>
</dbReference>
<dbReference type="InterPro" id="IPR000073">
    <property type="entry name" value="AB_hydrolase_1"/>
</dbReference>
<name>A0ABY4HD67_9BACI</name>
<dbReference type="PRINTS" id="PR00111">
    <property type="entry name" value="ABHYDROLASE"/>
</dbReference>
<reference evidence="2" key="1">
    <citation type="submission" date="2022-04" db="EMBL/GenBank/DDBJ databases">
        <title>Halobacillus sp. isolated from saltern.</title>
        <authorList>
            <person name="Won M."/>
            <person name="Lee C.-M."/>
            <person name="Woen H.-Y."/>
            <person name="Kwon S.-W."/>
        </authorList>
    </citation>
    <scope>NUCLEOTIDE SEQUENCE</scope>
    <source>
        <strain evidence="2">SSHM10-5</strain>
    </source>
</reference>
<proteinExistence type="predicted"/>
<dbReference type="EMBL" id="CP095075">
    <property type="protein sequence ID" value="UOR12834.1"/>
    <property type="molecule type" value="Genomic_DNA"/>
</dbReference>
<dbReference type="PANTHER" id="PTHR43798">
    <property type="entry name" value="MONOACYLGLYCEROL LIPASE"/>
    <property type="match status" value="1"/>
</dbReference>
<dbReference type="Pfam" id="PF00561">
    <property type="entry name" value="Abhydrolase_1"/>
    <property type="match status" value="1"/>
</dbReference>
<protein>
    <submittedName>
        <fullName evidence="2">Alpha/beta hydrolase</fullName>
    </submittedName>
</protein>